<dbReference type="SUPFAM" id="SSF53098">
    <property type="entry name" value="Ribonuclease H-like"/>
    <property type="match status" value="1"/>
</dbReference>
<feature type="compositionally biased region" description="Basic and acidic residues" evidence="1">
    <location>
        <begin position="1"/>
        <end position="20"/>
    </location>
</feature>
<dbReference type="AlphaFoldDB" id="A0AAD8SAF8"/>
<dbReference type="InterPro" id="IPR056924">
    <property type="entry name" value="SH3_Tf2-1"/>
</dbReference>
<sequence length="403" mass="45268">MPSDARSRSTSRDRRIRGEGRAATTEEDDLEDEQRMARLPREVRAIRRRLDKHEQSAADTSAALQAMQGEMSRMTQMMAALFTSMPYATAAGIASTGHLNLSNTQSHLLSTPPPLSHVSLSPILEVATPAPTPVTTVPTPPQFGALTPENLPHPAYPPKATTFVCMAFQEPRKWSEWLPTAEFWYNTCFHTAIKMSPFEALYEYPPPLLTELPTLTTLSTEAQKTLGDKQNMLTVLQQNLAKAQSTMKKYADQKRTPRSFLLGDMVYLKMQPHRETALGKGNPLKLASKWYGPFKIIQTVGRRAYKLQLPAGTLLHDVFHVSNLKKHIGDTAVPNPNLPLLTPTGKLKQLPLTVLQRRQVPRSNGEYEVAVPQWLIHWDGMTEEEATWEDAEYMQATFPEFKP</sequence>
<dbReference type="Gene3D" id="3.30.420.10">
    <property type="entry name" value="Ribonuclease H-like superfamily/Ribonuclease H"/>
    <property type="match status" value="1"/>
</dbReference>
<accession>A0AAD8SAF8</accession>
<keyword evidence="4" id="KW-1185">Reference proteome</keyword>
<dbReference type="EMBL" id="JAUUTY010000004">
    <property type="protein sequence ID" value="KAK1647322.1"/>
    <property type="molecule type" value="Genomic_DNA"/>
</dbReference>
<protein>
    <recommendedName>
        <fullName evidence="2">Tf2-1-like SH3-like domain-containing protein</fullName>
    </recommendedName>
</protein>
<name>A0AAD8SAF8_LOLMU</name>
<dbReference type="PANTHER" id="PTHR46148:SF52">
    <property type="entry name" value="OS04G0603800 PROTEIN"/>
    <property type="match status" value="1"/>
</dbReference>
<evidence type="ECO:0000259" key="2">
    <source>
        <dbReference type="Pfam" id="PF24626"/>
    </source>
</evidence>
<dbReference type="InterPro" id="IPR036397">
    <property type="entry name" value="RNaseH_sf"/>
</dbReference>
<dbReference type="Proteomes" id="UP001231189">
    <property type="component" value="Unassembled WGS sequence"/>
</dbReference>
<feature type="region of interest" description="Disordered" evidence="1">
    <location>
        <begin position="1"/>
        <end position="38"/>
    </location>
</feature>
<dbReference type="SUPFAM" id="SSF54160">
    <property type="entry name" value="Chromo domain-like"/>
    <property type="match status" value="1"/>
</dbReference>
<dbReference type="Pfam" id="PF24626">
    <property type="entry name" value="SH3_Tf2-1"/>
    <property type="match status" value="1"/>
</dbReference>
<reference evidence="3" key="1">
    <citation type="submission" date="2023-07" db="EMBL/GenBank/DDBJ databases">
        <title>A chromosome-level genome assembly of Lolium multiflorum.</title>
        <authorList>
            <person name="Chen Y."/>
            <person name="Copetti D."/>
            <person name="Kolliker R."/>
            <person name="Studer B."/>
        </authorList>
    </citation>
    <scope>NUCLEOTIDE SEQUENCE</scope>
    <source>
        <strain evidence="3">02402/16</strain>
        <tissue evidence="3">Leaf</tissue>
    </source>
</reference>
<dbReference type="InterPro" id="IPR012337">
    <property type="entry name" value="RNaseH-like_sf"/>
</dbReference>
<organism evidence="3 4">
    <name type="scientific">Lolium multiflorum</name>
    <name type="common">Italian ryegrass</name>
    <name type="synonym">Lolium perenne subsp. multiflorum</name>
    <dbReference type="NCBI Taxonomy" id="4521"/>
    <lineage>
        <taxon>Eukaryota</taxon>
        <taxon>Viridiplantae</taxon>
        <taxon>Streptophyta</taxon>
        <taxon>Embryophyta</taxon>
        <taxon>Tracheophyta</taxon>
        <taxon>Spermatophyta</taxon>
        <taxon>Magnoliopsida</taxon>
        <taxon>Liliopsida</taxon>
        <taxon>Poales</taxon>
        <taxon>Poaceae</taxon>
        <taxon>BOP clade</taxon>
        <taxon>Pooideae</taxon>
        <taxon>Poodae</taxon>
        <taxon>Poeae</taxon>
        <taxon>Poeae Chloroplast Group 2 (Poeae type)</taxon>
        <taxon>Loliodinae</taxon>
        <taxon>Loliinae</taxon>
        <taxon>Lolium</taxon>
    </lineage>
</organism>
<dbReference type="GO" id="GO:0003676">
    <property type="term" value="F:nucleic acid binding"/>
    <property type="evidence" value="ECO:0007669"/>
    <property type="project" value="InterPro"/>
</dbReference>
<gene>
    <name evidence="3" type="ORF">QYE76_065127</name>
</gene>
<dbReference type="InterPro" id="IPR016197">
    <property type="entry name" value="Chromo-like_dom_sf"/>
</dbReference>
<proteinExistence type="predicted"/>
<evidence type="ECO:0000313" key="4">
    <source>
        <dbReference type="Proteomes" id="UP001231189"/>
    </source>
</evidence>
<evidence type="ECO:0000313" key="3">
    <source>
        <dbReference type="EMBL" id="KAK1647322.1"/>
    </source>
</evidence>
<dbReference type="PANTHER" id="PTHR46148">
    <property type="entry name" value="CHROMO DOMAIN-CONTAINING PROTEIN"/>
    <property type="match status" value="1"/>
</dbReference>
<comment type="caution">
    <text evidence="3">The sequence shown here is derived from an EMBL/GenBank/DDBJ whole genome shotgun (WGS) entry which is preliminary data.</text>
</comment>
<evidence type="ECO:0000256" key="1">
    <source>
        <dbReference type="SAM" id="MobiDB-lite"/>
    </source>
</evidence>
<feature type="domain" description="Tf2-1-like SH3-like" evidence="2">
    <location>
        <begin position="263"/>
        <end position="327"/>
    </location>
</feature>